<reference evidence="1" key="1">
    <citation type="submission" date="2021-02" db="EMBL/GenBank/DDBJ databases">
        <authorList>
            <consortium name="DOE Joint Genome Institute"/>
            <person name="Ahrendt S."/>
            <person name="Looney B.P."/>
            <person name="Miyauchi S."/>
            <person name="Morin E."/>
            <person name="Drula E."/>
            <person name="Courty P.E."/>
            <person name="Chicoki N."/>
            <person name="Fauchery L."/>
            <person name="Kohler A."/>
            <person name="Kuo A."/>
            <person name="Labutti K."/>
            <person name="Pangilinan J."/>
            <person name="Lipzen A."/>
            <person name="Riley R."/>
            <person name="Andreopoulos W."/>
            <person name="He G."/>
            <person name="Johnson J."/>
            <person name="Barry K.W."/>
            <person name="Grigoriev I.V."/>
            <person name="Nagy L."/>
            <person name="Hibbett D."/>
            <person name="Henrissat B."/>
            <person name="Matheny P.B."/>
            <person name="Labbe J."/>
            <person name="Martin F."/>
        </authorList>
    </citation>
    <scope>NUCLEOTIDE SEQUENCE</scope>
    <source>
        <strain evidence="1">FP105234-sp</strain>
    </source>
</reference>
<dbReference type="Proteomes" id="UP000814033">
    <property type="component" value="Unassembled WGS sequence"/>
</dbReference>
<evidence type="ECO:0000313" key="1">
    <source>
        <dbReference type="EMBL" id="KAI0051479.1"/>
    </source>
</evidence>
<protein>
    <submittedName>
        <fullName evidence="1">Uncharacterized protein</fullName>
    </submittedName>
</protein>
<keyword evidence="2" id="KW-1185">Reference proteome</keyword>
<accession>A0ACB8S5H6</accession>
<dbReference type="EMBL" id="MU275852">
    <property type="protein sequence ID" value="KAI0051479.1"/>
    <property type="molecule type" value="Genomic_DNA"/>
</dbReference>
<reference evidence="1" key="2">
    <citation type="journal article" date="2022" name="New Phytol.">
        <title>Evolutionary transition to the ectomycorrhizal habit in the genomes of a hyperdiverse lineage of mushroom-forming fungi.</title>
        <authorList>
            <person name="Looney B."/>
            <person name="Miyauchi S."/>
            <person name="Morin E."/>
            <person name="Drula E."/>
            <person name="Courty P.E."/>
            <person name="Kohler A."/>
            <person name="Kuo A."/>
            <person name="LaButti K."/>
            <person name="Pangilinan J."/>
            <person name="Lipzen A."/>
            <person name="Riley R."/>
            <person name="Andreopoulos W."/>
            <person name="He G."/>
            <person name="Johnson J."/>
            <person name="Nolan M."/>
            <person name="Tritt A."/>
            <person name="Barry K.W."/>
            <person name="Grigoriev I.V."/>
            <person name="Nagy L.G."/>
            <person name="Hibbett D."/>
            <person name="Henrissat B."/>
            <person name="Matheny P.B."/>
            <person name="Labbe J."/>
            <person name="Martin F.M."/>
        </authorList>
    </citation>
    <scope>NUCLEOTIDE SEQUENCE</scope>
    <source>
        <strain evidence="1">FP105234-sp</strain>
    </source>
</reference>
<evidence type="ECO:0000313" key="2">
    <source>
        <dbReference type="Proteomes" id="UP000814033"/>
    </source>
</evidence>
<proteinExistence type="predicted"/>
<organism evidence="1 2">
    <name type="scientific">Auriscalpium vulgare</name>
    <dbReference type="NCBI Taxonomy" id="40419"/>
    <lineage>
        <taxon>Eukaryota</taxon>
        <taxon>Fungi</taxon>
        <taxon>Dikarya</taxon>
        <taxon>Basidiomycota</taxon>
        <taxon>Agaricomycotina</taxon>
        <taxon>Agaricomycetes</taxon>
        <taxon>Russulales</taxon>
        <taxon>Auriscalpiaceae</taxon>
        <taxon>Auriscalpium</taxon>
    </lineage>
</organism>
<sequence length="199" mass="22507">MPASRRQKMRCAYADPYEAPVKAKKPRAPPKKLTPEEKEEKQKLAAEKKAHAAKKKEWETALTPWVVDKDVRFSIGTLAMFKSDAKAAYGLTEKDILSIRHECIPNSLKTFFACADVGALALRKQKFFDPTFEMPAKDSKKQLSPGLIDAPRCLFKKTADDNRRRKANFHSCSVFSQLVQETGNKEYSLFMGGRAEFAM</sequence>
<comment type="caution">
    <text evidence="1">The sequence shown here is derived from an EMBL/GenBank/DDBJ whole genome shotgun (WGS) entry which is preliminary data.</text>
</comment>
<gene>
    <name evidence="1" type="ORF">FA95DRAFT_1554571</name>
</gene>
<name>A0ACB8S5H6_9AGAM</name>